<keyword evidence="2" id="KW-1185">Reference proteome</keyword>
<sequence length="37" mass="4386">MFLKQYFKYIFNKVITFSEKEKMSAIFEGNGYNGVGR</sequence>
<gene>
    <name evidence="1" type="ORF">SB48_HM08orf04526</name>
</gene>
<accession>A0AAN0T683</accession>
<dbReference type="Proteomes" id="UP000032024">
    <property type="component" value="Chromosome"/>
</dbReference>
<proteinExistence type="predicted"/>
<evidence type="ECO:0000313" key="2">
    <source>
        <dbReference type="Proteomes" id="UP000032024"/>
    </source>
</evidence>
<dbReference type="EMBL" id="CP010525">
    <property type="protein sequence ID" value="AJO23632.1"/>
    <property type="molecule type" value="Genomic_DNA"/>
</dbReference>
<reference evidence="2" key="1">
    <citation type="submission" date="2015-01" db="EMBL/GenBank/DDBJ databases">
        <title>Comparative genome analysis of Bacillus coagulans HM-08, Clostridium butyricum HM-68, Bacillus subtilis HM-66 and Bacillus paralicheniformis BL-09.</title>
        <authorList>
            <person name="Zhang H."/>
        </authorList>
    </citation>
    <scope>NUCLEOTIDE SEQUENCE [LARGE SCALE GENOMIC DNA]</scope>
    <source>
        <strain evidence="2">HM-08</strain>
    </source>
</reference>
<name>A0AAN0T683_HEYCO</name>
<evidence type="ECO:0000313" key="1">
    <source>
        <dbReference type="EMBL" id="AJO23632.1"/>
    </source>
</evidence>
<dbReference type="AlphaFoldDB" id="A0AAN0T683"/>
<organism evidence="1 2">
    <name type="scientific">Heyndrickxia coagulans</name>
    <name type="common">Weizmannia coagulans</name>
    <dbReference type="NCBI Taxonomy" id="1398"/>
    <lineage>
        <taxon>Bacteria</taxon>
        <taxon>Bacillati</taxon>
        <taxon>Bacillota</taxon>
        <taxon>Bacilli</taxon>
        <taxon>Bacillales</taxon>
        <taxon>Bacillaceae</taxon>
        <taxon>Heyndrickxia</taxon>
    </lineage>
</organism>
<protein>
    <submittedName>
        <fullName evidence="1">Uncharacterized protein</fullName>
    </submittedName>
</protein>